<protein>
    <recommendedName>
        <fullName evidence="2">A-kinase anchor protein 7-like phosphoesterase domain-containing protein</fullName>
    </recommendedName>
</protein>
<proteinExistence type="predicted"/>
<name>A0AAW1RRA8_9CHLO</name>
<feature type="region of interest" description="Disordered" evidence="1">
    <location>
        <begin position="31"/>
        <end position="63"/>
    </location>
</feature>
<dbReference type="InterPro" id="IPR019510">
    <property type="entry name" value="AKAP7-like_phosphoesterase"/>
</dbReference>
<evidence type="ECO:0000259" key="2">
    <source>
        <dbReference type="Pfam" id="PF10469"/>
    </source>
</evidence>
<dbReference type="InterPro" id="IPR009097">
    <property type="entry name" value="Cyclic_Pdiesterase"/>
</dbReference>
<dbReference type="PANTHER" id="PTHR15934:SF2">
    <property type="entry name" value="A-KINASE ANCHOR PROTEIN 7-LIKE PHOSPHOESTERASE DOMAIN-CONTAINING PROTEIN"/>
    <property type="match status" value="1"/>
</dbReference>
<dbReference type="Pfam" id="PF10469">
    <property type="entry name" value="AKAP7_NLS"/>
    <property type="match status" value="1"/>
</dbReference>
<dbReference type="EMBL" id="JALJOV010002026">
    <property type="protein sequence ID" value="KAK9836214.1"/>
    <property type="molecule type" value="Genomic_DNA"/>
</dbReference>
<dbReference type="AlphaFoldDB" id="A0AAW1RRA8"/>
<dbReference type="GO" id="GO:0034237">
    <property type="term" value="F:protein kinase A regulatory subunit binding"/>
    <property type="evidence" value="ECO:0007669"/>
    <property type="project" value="TreeGrafter"/>
</dbReference>
<keyword evidence="4" id="KW-1185">Reference proteome</keyword>
<reference evidence="3 4" key="1">
    <citation type="journal article" date="2024" name="Nat. Commun.">
        <title>Phylogenomics reveals the evolutionary origins of lichenization in chlorophyte algae.</title>
        <authorList>
            <person name="Puginier C."/>
            <person name="Libourel C."/>
            <person name="Otte J."/>
            <person name="Skaloud P."/>
            <person name="Haon M."/>
            <person name="Grisel S."/>
            <person name="Petersen M."/>
            <person name="Berrin J.G."/>
            <person name="Delaux P.M."/>
            <person name="Dal Grande F."/>
            <person name="Keller J."/>
        </authorList>
    </citation>
    <scope>NUCLEOTIDE SEQUENCE [LARGE SCALE GENOMIC DNA]</scope>
    <source>
        <strain evidence="3 4">SAG 2523</strain>
    </source>
</reference>
<dbReference type="Gene3D" id="3.90.1140.10">
    <property type="entry name" value="Cyclic phosphodiesterase"/>
    <property type="match status" value="1"/>
</dbReference>
<dbReference type="SUPFAM" id="SSF55144">
    <property type="entry name" value="LigT-like"/>
    <property type="match status" value="1"/>
</dbReference>
<feature type="domain" description="A-kinase anchor protein 7-like phosphoesterase" evidence="2">
    <location>
        <begin position="65"/>
        <end position="249"/>
    </location>
</feature>
<accession>A0AAW1RRA8</accession>
<dbReference type="Proteomes" id="UP001485043">
    <property type="component" value="Unassembled WGS sequence"/>
</dbReference>
<organism evidence="3 4">
    <name type="scientific">Apatococcus fuscideae</name>
    <dbReference type="NCBI Taxonomy" id="2026836"/>
    <lineage>
        <taxon>Eukaryota</taxon>
        <taxon>Viridiplantae</taxon>
        <taxon>Chlorophyta</taxon>
        <taxon>core chlorophytes</taxon>
        <taxon>Trebouxiophyceae</taxon>
        <taxon>Chlorellales</taxon>
        <taxon>Chlorellaceae</taxon>
        <taxon>Apatococcus</taxon>
    </lineage>
</organism>
<evidence type="ECO:0000313" key="4">
    <source>
        <dbReference type="Proteomes" id="UP001485043"/>
    </source>
</evidence>
<dbReference type="GO" id="GO:0005829">
    <property type="term" value="C:cytosol"/>
    <property type="evidence" value="ECO:0007669"/>
    <property type="project" value="TreeGrafter"/>
</dbReference>
<sequence>MSGLQHFLTWNGLRYLDLQSHRRSKHLCLHNSTRPLDPEHGKAGQGADQGQAQSSRRGRAPAPRPTHFLAFQLSQHEEVCRAIQRVQSTITAHNDLLRATLVDSEAAHLTLMVAELATTDLDGCPRLEKAIQAMDHLPIKLASQGRLRPVSLHLSGLSSFGTKVLYLDLTPGEDLEALNDLVKAICDHMDEAGIESTDQRGFTPHVTIAKMSRVKPRGRKPACKGIPKEAWKELAEVQCAAVEVAQLQLPYVTGRITGPEACQAALL</sequence>
<evidence type="ECO:0000313" key="3">
    <source>
        <dbReference type="EMBL" id="KAK9836214.1"/>
    </source>
</evidence>
<feature type="compositionally biased region" description="Low complexity" evidence="1">
    <location>
        <begin position="45"/>
        <end position="55"/>
    </location>
</feature>
<dbReference type="InterPro" id="IPR052641">
    <property type="entry name" value="AKAP7_isoform_gamma"/>
</dbReference>
<gene>
    <name evidence="3" type="ORF">WJX84_011106</name>
</gene>
<comment type="caution">
    <text evidence="3">The sequence shown here is derived from an EMBL/GenBank/DDBJ whole genome shotgun (WGS) entry which is preliminary data.</text>
</comment>
<dbReference type="PANTHER" id="PTHR15934">
    <property type="entry name" value="RNA 2',3'-CYCLIC PHOSPHODIESTERASE"/>
    <property type="match status" value="1"/>
</dbReference>
<dbReference type="GO" id="GO:0010738">
    <property type="term" value="P:regulation of protein kinase A signaling"/>
    <property type="evidence" value="ECO:0007669"/>
    <property type="project" value="TreeGrafter"/>
</dbReference>
<evidence type="ECO:0000256" key="1">
    <source>
        <dbReference type="SAM" id="MobiDB-lite"/>
    </source>
</evidence>